<dbReference type="PANTHER" id="PTHR38640:SF1">
    <property type="entry name" value="GEO09659P1"/>
    <property type="match status" value="1"/>
</dbReference>
<evidence type="ECO:0000313" key="1">
    <source>
        <dbReference type="EMBL" id="KAF6022009.1"/>
    </source>
</evidence>
<gene>
    <name evidence="1" type="ORF">EB796_019677</name>
</gene>
<evidence type="ECO:0000313" key="2">
    <source>
        <dbReference type="Proteomes" id="UP000593567"/>
    </source>
</evidence>
<sequence length="152" mass="16568">MDQHAKGDTGISEQRDKSQSAGACSLCFNNAPYVAAFSCGAFNANLMSPLILNRPFGTKSSLVQNCCFTLAHVGVGLCIYKSVHQRKDLETYKKVLISATGSVLFNYGTHCSCLQRQALSTKIPDSQVPYRCRSCRLHVLVGKGIPGRAYRC</sequence>
<dbReference type="OrthoDB" id="5915502at2759"/>
<accession>A0A7J7J701</accession>
<comment type="caution">
    <text evidence="1">The sequence shown here is derived from an EMBL/GenBank/DDBJ whole genome shotgun (WGS) entry which is preliminary data.</text>
</comment>
<dbReference type="EMBL" id="VXIV02002919">
    <property type="protein sequence ID" value="KAF6022009.1"/>
    <property type="molecule type" value="Genomic_DNA"/>
</dbReference>
<dbReference type="AlphaFoldDB" id="A0A7J7J701"/>
<name>A0A7J7J701_BUGNE</name>
<protein>
    <submittedName>
        <fullName evidence="1">Uncharacterized protein</fullName>
    </submittedName>
</protein>
<keyword evidence="2" id="KW-1185">Reference proteome</keyword>
<proteinExistence type="predicted"/>
<dbReference type="Proteomes" id="UP000593567">
    <property type="component" value="Unassembled WGS sequence"/>
</dbReference>
<reference evidence="1" key="1">
    <citation type="submission" date="2020-06" db="EMBL/GenBank/DDBJ databases">
        <title>Draft genome of Bugula neritina, a colonial animal packing powerful symbionts and potential medicines.</title>
        <authorList>
            <person name="Rayko M."/>
        </authorList>
    </citation>
    <scope>NUCLEOTIDE SEQUENCE [LARGE SCALE GENOMIC DNA]</scope>
    <source>
        <strain evidence="1">Kwan_BN1</strain>
    </source>
</reference>
<dbReference type="PANTHER" id="PTHR38640">
    <property type="entry name" value="GEO09659P1"/>
    <property type="match status" value="1"/>
</dbReference>
<organism evidence="1 2">
    <name type="scientific">Bugula neritina</name>
    <name type="common">Brown bryozoan</name>
    <name type="synonym">Sertularia neritina</name>
    <dbReference type="NCBI Taxonomy" id="10212"/>
    <lineage>
        <taxon>Eukaryota</taxon>
        <taxon>Metazoa</taxon>
        <taxon>Spiralia</taxon>
        <taxon>Lophotrochozoa</taxon>
        <taxon>Bryozoa</taxon>
        <taxon>Gymnolaemata</taxon>
        <taxon>Cheilostomatida</taxon>
        <taxon>Flustrina</taxon>
        <taxon>Buguloidea</taxon>
        <taxon>Bugulidae</taxon>
        <taxon>Bugula</taxon>
    </lineage>
</organism>